<gene>
    <name evidence="2" type="ORF">UFOPK1854_00867</name>
</gene>
<feature type="region of interest" description="Disordered" evidence="1">
    <location>
        <begin position="148"/>
        <end position="171"/>
    </location>
</feature>
<evidence type="ECO:0000256" key="1">
    <source>
        <dbReference type="SAM" id="MobiDB-lite"/>
    </source>
</evidence>
<protein>
    <submittedName>
        <fullName evidence="2">Unannotated protein</fullName>
    </submittedName>
</protein>
<accession>A0A6J6I6C9</accession>
<dbReference type="EMBL" id="CAEZUT010000108">
    <property type="protein sequence ID" value="CAB4616298.1"/>
    <property type="molecule type" value="Genomic_DNA"/>
</dbReference>
<name>A0A6J6I6C9_9ZZZZ</name>
<feature type="compositionally biased region" description="Polar residues" evidence="1">
    <location>
        <begin position="159"/>
        <end position="171"/>
    </location>
</feature>
<evidence type="ECO:0000313" key="2">
    <source>
        <dbReference type="EMBL" id="CAB4616298.1"/>
    </source>
</evidence>
<dbReference type="AlphaFoldDB" id="A0A6J6I6C9"/>
<proteinExistence type="predicted"/>
<sequence>MSLLNLNAPQGRAPRSKNAAKAWLGVGLLAAVVGIGSTFAANITLNGGNSTESGQGVQSVIYCGGTSQTVTATPFSSYKNTATNAKFSVSGIKITGIPKACDDTQFIVTAYPAGNDGSPTSALTLSNTMASATVLWLDQNSSGLKYPKASSPTSLSSSCDTNPNPTTSSGVVSTGALLSTSRTSYVSGCTFGYISSITADSGSSSSGNGSFTITFNPNNTLADATSLSKITVETQNDVIGTNLKPCTGGPSTYVCSAGTLGLAS</sequence>
<reference evidence="2" key="1">
    <citation type="submission" date="2020-05" db="EMBL/GenBank/DDBJ databases">
        <authorList>
            <person name="Chiriac C."/>
            <person name="Salcher M."/>
            <person name="Ghai R."/>
            <person name="Kavagutti S V."/>
        </authorList>
    </citation>
    <scope>NUCLEOTIDE SEQUENCE</scope>
</reference>
<organism evidence="2">
    <name type="scientific">freshwater metagenome</name>
    <dbReference type="NCBI Taxonomy" id="449393"/>
    <lineage>
        <taxon>unclassified sequences</taxon>
        <taxon>metagenomes</taxon>
        <taxon>ecological metagenomes</taxon>
    </lineage>
</organism>